<evidence type="ECO:0000256" key="2">
    <source>
        <dbReference type="SAM" id="SignalP"/>
    </source>
</evidence>
<organism evidence="3 4">
    <name type="scientific">Polychaeton citri CBS 116435</name>
    <dbReference type="NCBI Taxonomy" id="1314669"/>
    <lineage>
        <taxon>Eukaryota</taxon>
        <taxon>Fungi</taxon>
        <taxon>Dikarya</taxon>
        <taxon>Ascomycota</taxon>
        <taxon>Pezizomycotina</taxon>
        <taxon>Dothideomycetes</taxon>
        <taxon>Dothideomycetidae</taxon>
        <taxon>Capnodiales</taxon>
        <taxon>Capnodiaceae</taxon>
        <taxon>Polychaeton</taxon>
    </lineage>
</organism>
<dbReference type="Gene3D" id="3.90.550.20">
    <property type="match status" value="1"/>
</dbReference>
<evidence type="ECO:0000313" key="3">
    <source>
        <dbReference type="EMBL" id="KAF2718584.1"/>
    </source>
</evidence>
<dbReference type="PANTHER" id="PTHR31834">
    <property type="entry name" value="INITIATION-SPECIFIC ALPHA-1,6-MANNOSYLTRANSFERASE"/>
    <property type="match status" value="1"/>
</dbReference>
<dbReference type="OrthoDB" id="1577640at2759"/>
<dbReference type="InterPro" id="IPR039367">
    <property type="entry name" value="Och1-like"/>
</dbReference>
<dbReference type="InterPro" id="IPR007577">
    <property type="entry name" value="GlycoTrfase_DXD_sugar-bd_CS"/>
</dbReference>
<feature type="signal peptide" evidence="2">
    <location>
        <begin position="1"/>
        <end position="24"/>
    </location>
</feature>
<name>A0A9P4Q2I3_9PEZI</name>
<dbReference type="AlphaFoldDB" id="A0A9P4Q2I3"/>
<dbReference type="GO" id="GO:0000009">
    <property type="term" value="F:alpha-1,6-mannosyltransferase activity"/>
    <property type="evidence" value="ECO:0007669"/>
    <property type="project" value="InterPro"/>
</dbReference>
<dbReference type="Proteomes" id="UP000799441">
    <property type="component" value="Unassembled WGS sequence"/>
</dbReference>
<gene>
    <name evidence="3" type="ORF">K431DRAFT_322289</name>
</gene>
<feature type="chain" id="PRO_5040488503" evidence="2">
    <location>
        <begin position="25"/>
        <end position="437"/>
    </location>
</feature>
<dbReference type="GO" id="GO:0006487">
    <property type="term" value="P:protein N-linked glycosylation"/>
    <property type="evidence" value="ECO:0007669"/>
    <property type="project" value="TreeGrafter"/>
</dbReference>
<reference evidence="3" key="1">
    <citation type="journal article" date="2020" name="Stud. Mycol.">
        <title>101 Dothideomycetes genomes: a test case for predicting lifestyles and emergence of pathogens.</title>
        <authorList>
            <person name="Haridas S."/>
            <person name="Albert R."/>
            <person name="Binder M."/>
            <person name="Bloem J."/>
            <person name="Labutti K."/>
            <person name="Salamov A."/>
            <person name="Andreopoulos B."/>
            <person name="Baker S."/>
            <person name="Barry K."/>
            <person name="Bills G."/>
            <person name="Bluhm B."/>
            <person name="Cannon C."/>
            <person name="Castanera R."/>
            <person name="Culley D."/>
            <person name="Daum C."/>
            <person name="Ezra D."/>
            <person name="Gonzalez J."/>
            <person name="Henrissat B."/>
            <person name="Kuo A."/>
            <person name="Liang C."/>
            <person name="Lipzen A."/>
            <person name="Lutzoni F."/>
            <person name="Magnuson J."/>
            <person name="Mondo S."/>
            <person name="Nolan M."/>
            <person name="Ohm R."/>
            <person name="Pangilinan J."/>
            <person name="Park H.-J."/>
            <person name="Ramirez L."/>
            <person name="Alfaro M."/>
            <person name="Sun H."/>
            <person name="Tritt A."/>
            <person name="Yoshinaga Y."/>
            <person name="Zwiers L.-H."/>
            <person name="Turgeon B."/>
            <person name="Goodwin S."/>
            <person name="Spatafora J."/>
            <person name="Crous P."/>
            <person name="Grigoriev I."/>
        </authorList>
    </citation>
    <scope>NUCLEOTIDE SEQUENCE</scope>
    <source>
        <strain evidence="3">CBS 116435</strain>
    </source>
</reference>
<dbReference type="EMBL" id="MU003822">
    <property type="protein sequence ID" value="KAF2718584.1"/>
    <property type="molecule type" value="Genomic_DNA"/>
</dbReference>
<comment type="similarity">
    <text evidence="1">Belongs to the glycosyltransferase 32 family.</text>
</comment>
<protein>
    <submittedName>
        <fullName evidence="3">Glycosyltransferase family 32 protein</fullName>
    </submittedName>
</protein>
<keyword evidence="4" id="KW-1185">Reference proteome</keyword>
<sequence>MPHRRVMRFLIFSGVAVFTLLMWGWQPDTAPETKILHPLVSQYIKDQTTLGGRYYIPQSWLDNVNETVTPREPRSILDAAELALELSLRNGRYIEGTKIPLIVHQTWKSMDPETWSDIIQQSVSEWLEYAVHPWEGTESSEMAYFLWDDNGLEALFKTYESAMWKQYRMLPYPVEKTDAFRVAVLRWFGGVYADVDVKPLQHPISWVQTGDLHLWTDMETEVPTEPVTAPPYKYPETSNFSWQRLTSGLNLSHMRGVGAIFGIECDTRADSDDYWRMGFSYPVQLTNWALALAPHHPVAVSFLTNLVDHVNANSTRLEWIDPLDLTGPPAITGVLKSYTKEVQPDVRWEGLSGLDDPRGGRGKVVAGDVLILPITGFSPGRGDFHNMGSQPTTDPNARIQHAFAGSWRHTDLKVHIGKFCRNFLGGCRDWSKIPDPR</sequence>
<dbReference type="Pfam" id="PF04488">
    <property type="entry name" value="Gly_transf_sug"/>
    <property type="match status" value="1"/>
</dbReference>
<keyword evidence="2" id="KW-0732">Signal</keyword>
<dbReference type="PANTHER" id="PTHR31834:SF10">
    <property type="entry name" value="TRANSFERASE, PUTATIVE (AFU_ORTHOLOGUE AFUA_8G02040)-RELATED"/>
    <property type="match status" value="1"/>
</dbReference>
<comment type="caution">
    <text evidence="3">The sequence shown here is derived from an EMBL/GenBank/DDBJ whole genome shotgun (WGS) entry which is preliminary data.</text>
</comment>
<proteinExistence type="inferred from homology"/>
<evidence type="ECO:0000313" key="4">
    <source>
        <dbReference type="Proteomes" id="UP000799441"/>
    </source>
</evidence>
<accession>A0A9P4Q2I3</accession>
<dbReference type="InterPro" id="IPR029044">
    <property type="entry name" value="Nucleotide-diphossugar_trans"/>
</dbReference>
<dbReference type="GO" id="GO:0000136">
    <property type="term" value="C:mannan polymerase complex"/>
    <property type="evidence" value="ECO:0007669"/>
    <property type="project" value="TreeGrafter"/>
</dbReference>
<dbReference type="SUPFAM" id="SSF53448">
    <property type="entry name" value="Nucleotide-diphospho-sugar transferases"/>
    <property type="match status" value="1"/>
</dbReference>
<evidence type="ECO:0000256" key="1">
    <source>
        <dbReference type="ARBA" id="ARBA00009003"/>
    </source>
</evidence>